<evidence type="ECO:0000256" key="1">
    <source>
        <dbReference type="SAM" id="MobiDB-lite"/>
    </source>
</evidence>
<comment type="caution">
    <text evidence="3">The sequence shown here is derived from an EMBL/GenBank/DDBJ whole genome shotgun (WGS) entry which is preliminary data.</text>
</comment>
<feature type="compositionally biased region" description="Low complexity" evidence="1">
    <location>
        <begin position="362"/>
        <end position="378"/>
    </location>
</feature>
<gene>
    <name evidence="3" type="ORF">B1757_13195</name>
</gene>
<evidence type="ECO:0000256" key="2">
    <source>
        <dbReference type="SAM" id="SignalP"/>
    </source>
</evidence>
<feature type="region of interest" description="Disordered" evidence="1">
    <location>
        <begin position="359"/>
        <end position="378"/>
    </location>
</feature>
<name>A0A2I1DIQ4_9PROT</name>
<dbReference type="Proteomes" id="UP000234329">
    <property type="component" value="Unassembled WGS sequence"/>
</dbReference>
<keyword evidence="4" id="KW-1185">Reference proteome</keyword>
<dbReference type="AlphaFoldDB" id="A0A2I1DIQ4"/>
<organism evidence="3 4">
    <name type="scientific">Acidithiobacillus marinus</name>
    <dbReference type="NCBI Taxonomy" id="187490"/>
    <lineage>
        <taxon>Bacteria</taxon>
        <taxon>Pseudomonadati</taxon>
        <taxon>Pseudomonadota</taxon>
        <taxon>Acidithiobacillia</taxon>
        <taxon>Acidithiobacillales</taxon>
        <taxon>Acidithiobacillaceae</taxon>
        <taxon>Acidithiobacillus</taxon>
    </lineage>
</organism>
<dbReference type="RefSeq" id="WP_101538769.1">
    <property type="nucleotide sequence ID" value="NZ_MXAV01000051.1"/>
</dbReference>
<reference evidence="3 4" key="1">
    <citation type="submission" date="2017-03" db="EMBL/GenBank/DDBJ databases">
        <title>Draft genime sequence of the acidophilic sulfur-oxidizing bacterium Acidithiobacillus sp. SH, isolated from seawater.</title>
        <authorList>
            <person name="Sharmin S."/>
            <person name="Tokuhisa M."/>
            <person name="Kanao T."/>
            <person name="Kamimura K."/>
        </authorList>
    </citation>
    <scope>NUCLEOTIDE SEQUENCE [LARGE SCALE GENOMIC DNA]</scope>
    <source>
        <strain evidence="3 4">SH</strain>
    </source>
</reference>
<keyword evidence="2" id="KW-0732">Signal</keyword>
<dbReference type="InParanoid" id="A0A2I1DIQ4"/>
<proteinExistence type="predicted"/>
<evidence type="ECO:0000313" key="4">
    <source>
        <dbReference type="Proteomes" id="UP000234329"/>
    </source>
</evidence>
<dbReference type="EMBL" id="MXAV01000051">
    <property type="protein sequence ID" value="PKY09750.1"/>
    <property type="molecule type" value="Genomic_DNA"/>
</dbReference>
<evidence type="ECO:0000313" key="3">
    <source>
        <dbReference type="EMBL" id="PKY09750.1"/>
    </source>
</evidence>
<evidence type="ECO:0008006" key="5">
    <source>
        <dbReference type="Google" id="ProtNLM"/>
    </source>
</evidence>
<feature type="chain" id="PRO_5014197488" description="Conjugal transfer protein TraH" evidence="2">
    <location>
        <begin position="31"/>
        <end position="447"/>
    </location>
</feature>
<dbReference type="OrthoDB" id="9866141at2"/>
<feature type="region of interest" description="Disordered" evidence="1">
    <location>
        <begin position="427"/>
        <end position="447"/>
    </location>
</feature>
<feature type="signal peptide" evidence="2">
    <location>
        <begin position="1"/>
        <end position="30"/>
    </location>
</feature>
<feature type="compositionally biased region" description="Low complexity" evidence="1">
    <location>
        <begin position="433"/>
        <end position="447"/>
    </location>
</feature>
<accession>A0A2I1DIQ4</accession>
<protein>
    <recommendedName>
        <fullName evidence="5">Conjugal transfer protein TraH</fullName>
    </recommendedName>
</protein>
<sequence length="447" mass="47217">MRRERKRKILWPVFAAAVILTATSVSQASALYSSGDGENTMQFGAAIGSGSLYSPSSSATANIGFNGSLGVSCSGINPEAFIKSINPKAIINKFKNTLIGGTQSALENYLLATAYSNPTLASVMNMENKTLDLNFSQFASQCSMQQAKAMGANMGARKMAQAHNECFEQQIANGVGPSQAYTNCVNSSSALSSIVSNNLPESFGNLGFLKKYTDMNVTTRIESLMGLLQDTKVGDNSNGQASVVVKPPQTTVYDMNKNMQTHVAYALNEILGGTPSSQIPNCTSSALNKPAAADSGSGACLPAQARNIVNSSGFSAAQELPPQAQTLYVSALSGQIAIADIRAQIIKLYQAVEKTTLKLDASKSSSSSSSSTPSATTTDLLNKKKSLMKQIAMLQNQVNAMQNYENAKTKIAQSEVAAVQLNESQIKNMRTDNGPNPVQNVNPNGVL</sequence>